<dbReference type="GeneID" id="109275199"/>
<dbReference type="CTD" id="84002"/>
<evidence type="ECO:0000256" key="1">
    <source>
        <dbReference type="SAM" id="MobiDB-lite"/>
    </source>
</evidence>
<gene>
    <name evidence="3" type="primary">B3GNT5</name>
</gene>
<feature type="region of interest" description="Disordered" evidence="1">
    <location>
        <begin position="30"/>
        <end position="69"/>
    </location>
</feature>
<evidence type="ECO:0000313" key="3">
    <source>
        <dbReference type="RefSeq" id="XP_019318834.2"/>
    </source>
</evidence>
<organism evidence="2 3">
    <name type="scientific">Panthera pardus</name>
    <name type="common">Leopard</name>
    <name type="synonym">Felis pardus</name>
    <dbReference type="NCBI Taxonomy" id="9691"/>
    <lineage>
        <taxon>Eukaryota</taxon>
        <taxon>Metazoa</taxon>
        <taxon>Chordata</taxon>
        <taxon>Craniata</taxon>
        <taxon>Vertebrata</taxon>
        <taxon>Euteleostomi</taxon>
        <taxon>Mammalia</taxon>
        <taxon>Eutheria</taxon>
        <taxon>Laurasiatheria</taxon>
        <taxon>Carnivora</taxon>
        <taxon>Feliformia</taxon>
        <taxon>Felidae</taxon>
        <taxon>Pantherinae</taxon>
        <taxon>Panthera</taxon>
    </lineage>
</organism>
<protein>
    <submittedName>
        <fullName evidence="3">Lactosylceramide 1,3-N-acetyl-beta-D-glucosaminyltransferase isoform X2</fullName>
    </submittedName>
</protein>
<evidence type="ECO:0000313" key="2">
    <source>
        <dbReference type="Proteomes" id="UP001165780"/>
    </source>
</evidence>
<dbReference type="RefSeq" id="XP_019318834.2">
    <property type="nucleotide sequence ID" value="XM_019463289.2"/>
</dbReference>
<name>A0A9V1GB08_PANPR</name>
<dbReference type="Proteomes" id="UP001165780">
    <property type="component" value="Unplaced"/>
</dbReference>
<feature type="compositionally biased region" description="Basic residues" evidence="1">
    <location>
        <begin position="52"/>
        <end position="66"/>
    </location>
</feature>
<sequence length="189" mass="20565">MGEVLARLAGINLSSPDSWFFVPGTGDGLPRSAERVPGRPASAPPRPCPALRPHRAVPPHRSRSRATGKETQTLLLLSLDHEKSLKGREGKRAARRGRHRRFPRVAPGLQVQIPDCTGTCAYSIRPSTLDISLKLSLHPACGLHYTVCCKLIFTELIKCRHYLLAGLLSIMAGIGPTSLPQKEVHGMAM</sequence>
<reference evidence="3" key="1">
    <citation type="submission" date="2025-08" db="UniProtKB">
        <authorList>
            <consortium name="RefSeq"/>
        </authorList>
    </citation>
    <scope>IDENTIFICATION</scope>
    <source>
        <tissue evidence="3">Whole blood</tissue>
    </source>
</reference>
<dbReference type="AlphaFoldDB" id="A0A9V1GB08"/>
<accession>A0A9V1GB08</accession>
<keyword evidence="2" id="KW-1185">Reference proteome</keyword>
<proteinExistence type="predicted"/>